<dbReference type="NCBIfam" id="TIGR01473">
    <property type="entry name" value="cyoE_ctaB"/>
    <property type="match status" value="1"/>
</dbReference>
<dbReference type="GO" id="GO:0048034">
    <property type="term" value="P:heme O biosynthetic process"/>
    <property type="evidence" value="ECO:0007669"/>
    <property type="project" value="UniProtKB-UniRule"/>
</dbReference>
<keyword evidence="16" id="KW-1185">Reference proteome</keyword>
<dbReference type="KEGG" id="sap:Sulac_1685"/>
<dbReference type="UniPathway" id="UPA00834">
    <property type="reaction ID" value="UER00712"/>
</dbReference>
<dbReference type="NCBIfam" id="NF003349">
    <property type="entry name" value="PRK04375.1-2"/>
    <property type="match status" value="1"/>
</dbReference>
<dbReference type="Gene3D" id="1.10.357.140">
    <property type="entry name" value="UbiA prenyltransferase"/>
    <property type="match status" value="1"/>
</dbReference>
<dbReference type="HAMAP" id="MF_00154">
    <property type="entry name" value="CyoE_CtaB"/>
    <property type="match status" value="1"/>
</dbReference>
<evidence type="ECO:0000256" key="10">
    <source>
        <dbReference type="ARBA" id="ARBA00030253"/>
    </source>
</evidence>
<dbReference type="EC" id="2.5.1.141" evidence="3 14"/>
<dbReference type="InterPro" id="IPR044878">
    <property type="entry name" value="UbiA_sf"/>
</dbReference>
<dbReference type="PATRIC" id="fig|679936.5.peg.1754"/>
<feature type="transmembrane region" description="Helical" evidence="14">
    <location>
        <begin position="119"/>
        <end position="140"/>
    </location>
</feature>
<feature type="transmembrane region" description="Helical" evidence="14">
    <location>
        <begin position="26"/>
        <end position="45"/>
    </location>
</feature>
<feature type="transmembrane region" description="Helical" evidence="14">
    <location>
        <begin position="216"/>
        <end position="237"/>
    </location>
</feature>
<feature type="transmembrane region" description="Helical" evidence="14">
    <location>
        <begin position="51"/>
        <end position="72"/>
    </location>
</feature>
<sequence length="294" mass="32691">MVEHARVISPPKASVKDYIQLMKPGIVVWLMITAFSAMVVAAHGIPPISTMVWTLMGLGLSAGGAHAVNMWYDRDIDRIMKRTQNRPVVTGKISPEQALAFGIAAGLVSFIGLGVLVNWLTASATLAGYLFYIFVYTMWLKRRSAQNIVIGGAAGAFPPIVGWTAVTHQLGWAPWLMFLLIFLWTPPHFWSLALYKQDDYRRAEIPMMPIVRGPRVTKAQNVVYAVLTVLASVGLYFTHTVSLIYLVSAIVLGLAFVGYTVRLWLEPDSETVWAKKTFFFSLMYIAGLFVVMMI</sequence>
<keyword evidence="9 14" id="KW-0472">Membrane</keyword>
<feature type="transmembrane region" description="Helical" evidence="14">
    <location>
        <begin position="93"/>
        <end position="113"/>
    </location>
</feature>
<feature type="transmembrane region" description="Helical" evidence="14">
    <location>
        <begin position="172"/>
        <end position="195"/>
    </location>
</feature>
<dbReference type="Proteomes" id="UP000005439">
    <property type="component" value="Chromosome"/>
</dbReference>
<dbReference type="InterPro" id="IPR030470">
    <property type="entry name" value="UbiA_prenylTrfase_CS"/>
</dbReference>
<evidence type="ECO:0000256" key="13">
    <source>
        <dbReference type="ARBA" id="ARBA00047690"/>
    </source>
</evidence>
<evidence type="ECO:0000256" key="8">
    <source>
        <dbReference type="ARBA" id="ARBA00023133"/>
    </source>
</evidence>
<dbReference type="GO" id="GO:0005886">
    <property type="term" value="C:plasma membrane"/>
    <property type="evidence" value="ECO:0007669"/>
    <property type="project" value="UniProtKB-SubCell"/>
</dbReference>
<dbReference type="FunFam" id="1.10.357.140:FF:000001">
    <property type="entry name" value="Protoheme IX farnesyltransferase"/>
    <property type="match status" value="1"/>
</dbReference>
<dbReference type="EMBL" id="CP003179">
    <property type="protein sequence ID" value="AEW05181.1"/>
    <property type="molecule type" value="Genomic_DNA"/>
</dbReference>
<comment type="pathway">
    <text evidence="2 14">Porphyrin-containing compound metabolism; heme O biosynthesis; heme O from protoheme: step 1/1.</text>
</comment>
<keyword evidence="5 14" id="KW-0808">Transferase</keyword>
<evidence type="ECO:0000256" key="6">
    <source>
        <dbReference type="ARBA" id="ARBA00022692"/>
    </source>
</evidence>
<feature type="transmembrane region" description="Helical" evidence="14">
    <location>
        <begin position="277"/>
        <end position="293"/>
    </location>
</feature>
<dbReference type="PANTHER" id="PTHR43448">
    <property type="entry name" value="PROTOHEME IX FARNESYLTRANSFERASE, MITOCHONDRIAL"/>
    <property type="match status" value="1"/>
</dbReference>
<comment type="similarity">
    <text evidence="14">Belongs to the UbiA prenyltransferase family. Protoheme IX farnesyltransferase subfamily.</text>
</comment>
<organism evidence="15 16">
    <name type="scientific">Sulfobacillus acidophilus (strain ATCC 700253 / DSM 10332 / NAL)</name>
    <dbReference type="NCBI Taxonomy" id="679936"/>
    <lineage>
        <taxon>Bacteria</taxon>
        <taxon>Bacillati</taxon>
        <taxon>Bacillota</taxon>
        <taxon>Clostridia</taxon>
        <taxon>Eubacteriales</taxon>
        <taxon>Clostridiales Family XVII. Incertae Sedis</taxon>
        <taxon>Sulfobacillus</taxon>
    </lineage>
</organism>
<reference evidence="16" key="1">
    <citation type="submission" date="2011-12" db="EMBL/GenBank/DDBJ databases">
        <title>The complete genome of chromosome of Sulfobacillus acidophilus DSM 10332.</title>
        <authorList>
            <person name="Lucas S."/>
            <person name="Han J."/>
            <person name="Lapidus A."/>
            <person name="Bruce D."/>
            <person name="Goodwin L."/>
            <person name="Pitluck S."/>
            <person name="Peters L."/>
            <person name="Kyrpides N."/>
            <person name="Mavromatis K."/>
            <person name="Ivanova N."/>
            <person name="Mikhailova N."/>
            <person name="Chertkov O."/>
            <person name="Saunders E."/>
            <person name="Detter J.C."/>
            <person name="Tapia R."/>
            <person name="Han C."/>
            <person name="Land M."/>
            <person name="Hauser L."/>
            <person name="Markowitz V."/>
            <person name="Cheng J.-F."/>
            <person name="Hugenholtz P."/>
            <person name="Woyke T."/>
            <person name="Wu D."/>
            <person name="Pukall R."/>
            <person name="Gehrich-Schroeter G."/>
            <person name="Schneider S."/>
            <person name="Klenk H.-P."/>
            <person name="Eisen J.A."/>
        </authorList>
    </citation>
    <scope>NUCLEOTIDE SEQUENCE [LARGE SCALE GENOMIC DNA]</scope>
    <source>
        <strain evidence="16">ATCC 700253 / DSM 10332 / NAL</strain>
    </source>
</reference>
<gene>
    <name evidence="14" type="primary">ctaB</name>
    <name evidence="15" type="ordered locus">Sulac_1685</name>
</gene>
<evidence type="ECO:0000256" key="3">
    <source>
        <dbReference type="ARBA" id="ARBA00012292"/>
    </source>
</evidence>
<evidence type="ECO:0000256" key="7">
    <source>
        <dbReference type="ARBA" id="ARBA00022989"/>
    </source>
</evidence>
<dbReference type="CDD" id="cd13957">
    <property type="entry name" value="PT_UbiA_Cox10"/>
    <property type="match status" value="1"/>
</dbReference>
<evidence type="ECO:0000256" key="5">
    <source>
        <dbReference type="ARBA" id="ARBA00022679"/>
    </source>
</evidence>
<dbReference type="GO" id="GO:0008495">
    <property type="term" value="F:protoheme IX farnesyltransferase activity"/>
    <property type="evidence" value="ECO:0007669"/>
    <property type="project" value="UniProtKB-UniRule"/>
</dbReference>
<dbReference type="HOGENOM" id="CLU_029631_0_2_9"/>
<name>G8TZ02_SULAD</name>
<evidence type="ECO:0000256" key="9">
    <source>
        <dbReference type="ARBA" id="ARBA00023136"/>
    </source>
</evidence>
<evidence type="ECO:0000256" key="2">
    <source>
        <dbReference type="ARBA" id="ARBA00004919"/>
    </source>
</evidence>
<feature type="transmembrane region" description="Helical" evidence="14">
    <location>
        <begin position="147"/>
        <end position="166"/>
    </location>
</feature>
<keyword evidence="4 14" id="KW-1003">Cell membrane</keyword>
<dbReference type="STRING" id="679936.Sulac_1685"/>
<proteinExistence type="inferred from homology"/>
<evidence type="ECO:0000313" key="16">
    <source>
        <dbReference type="Proteomes" id="UP000005439"/>
    </source>
</evidence>
<evidence type="ECO:0000256" key="4">
    <source>
        <dbReference type="ARBA" id="ARBA00022475"/>
    </source>
</evidence>
<dbReference type="Pfam" id="PF01040">
    <property type="entry name" value="UbiA"/>
    <property type="match status" value="1"/>
</dbReference>
<evidence type="ECO:0000256" key="12">
    <source>
        <dbReference type="ARBA" id="ARBA00042475"/>
    </source>
</evidence>
<dbReference type="InterPro" id="IPR000537">
    <property type="entry name" value="UbiA_prenyltransferase"/>
</dbReference>
<comment type="miscellaneous">
    <text evidence="14">Carbon 2 of the heme B porphyrin ring is defined according to the Fischer nomenclature.</text>
</comment>
<keyword evidence="8 14" id="KW-0350">Heme biosynthesis</keyword>
<evidence type="ECO:0000256" key="1">
    <source>
        <dbReference type="ARBA" id="ARBA00004651"/>
    </source>
</evidence>
<comment type="subunit">
    <text evidence="14">Interacts with CtaA.</text>
</comment>
<dbReference type="AlphaFoldDB" id="G8TZ02"/>
<dbReference type="PROSITE" id="PS00943">
    <property type="entry name" value="UBIA"/>
    <property type="match status" value="1"/>
</dbReference>
<keyword evidence="7 14" id="KW-1133">Transmembrane helix</keyword>
<keyword evidence="6 14" id="KW-0812">Transmembrane</keyword>
<reference evidence="15 16" key="2">
    <citation type="journal article" date="2012" name="Stand. Genomic Sci.">
        <title>Complete genome sequence of the moderately thermophilic mineral-sulfide-oxidizing firmicute Sulfobacillus acidophilus type strain (NAL(T)).</title>
        <authorList>
            <person name="Anderson I."/>
            <person name="Chertkov O."/>
            <person name="Chen A."/>
            <person name="Saunders E."/>
            <person name="Lapidus A."/>
            <person name="Nolan M."/>
            <person name="Lucas S."/>
            <person name="Hammon N."/>
            <person name="Deshpande S."/>
            <person name="Cheng J.F."/>
            <person name="Han C."/>
            <person name="Tapia R."/>
            <person name="Goodwin L.A."/>
            <person name="Pitluck S."/>
            <person name="Liolios K."/>
            <person name="Pagani I."/>
            <person name="Ivanova N."/>
            <person name="Mikhailova N."/>
            <person name="Pati A."/>
            <person name="Palaniappan K."/>
            <person name="Land M."/>
            <person name="Pan C."/>
            <person name="Rohde M."/>
            <person name="Pukall R."/>
            <person name="Goker M."/>
            <person name="Detter J.C."/>
            <person name="Woyke T."/>
            <person name="Bristow J."/>
            <person name="Eisen J.A."/>
            <person name="Markowitz V."/>
            <person name="Hugenholtz P."/>
            <person name="Kyrpides N.C."/>
            <person name="Klenk H.P."/>
            <person name="Mavromatis K."/>
        </authorList>
    </citation>
    <scope>NUCLEOTIDE SEQUENCE [LARGE SCALE GENOMIC DNA]</scope>
    <source>
        <strain evidence="16">ATCC 700253 / DSM 10332 / NAL</strain>
    </source>
</reference>
<evidence type="ECO:0000256" key="14">
    <source>
        <dbReference type="HAMAP-Rule" id="MF_00154"/>
    </source>
</evidence>
<accession>G8TZ02</accession>
<feature type="transmembrane region" description="Helical" evidence="14">
    <location>
        <begin position="243"/>
        <end position="265"/>
    </location>
</feature>
<dbReference type="InterPro" id="IPR006369">
    <property type="entry name" value="Protohaem_IX_farnesylTrfase"/>
</dbReference>
<protein>
    <recommendedName>
        <fullName evidence="11 14">Protoheme IX farnesyltransferase</fullName>
        <ecNumber evidence="3 14">2.5.1.141</ecNumber>
    </recommendedName>
    <alternativeName>
        <fullName evidence="12 14">Heme B farnesyltransferase</fullName>
    </alternativeName>
    <alternativeName>
        <fullName evidence="10 14">Heme O synthase</fullName>
    </alternativeName>
</protein>
<comment type="catalytic activity">
    <reaction evidence="13 14">
        <text>heme b + (2E,6E)-farnesyl diphosphate + H2O = Fe(II)-heme o + diphosphate</text>
        <dbReference type="Rhea" id="RHEA:28070"/>
        <dbReference type="ChEBI" id="CHEBI:15377"/>
        <dbReference type="ChEBI" id="CHEBI:33019"/>
        <dbReference type="ChEBI" id="CHEBI:60344"/>
        <dbReference type="ChEBI" id="CHEBI:60530"/>
        <dbReference type="ChEBI" id="CHEBI:175763"/>
        <dbReference type="EC" id="2.5.1.141"/>
    </reaction>
</comment>
<evidence type="ECO:0000313" key="15">
    <source>
        <dbReference type="EMBL" id="AEW05181.1"/>
    </source>
</evidence>
<dbReference type="PANTHER" id="PTHR43448:SF7">
    <property type="entry name" value="4-HYDROXYBENZOATE SOLANESYLTRANSFERASE"/>
    <property type="match status" value="1"/>
</dbReference>
<comment type="function">
    <text evidence="14">Converts heme B (protoheme IX) to heme O by substitution of the vinyl group on carbon 2 of heme B porphyrin ring with a hydroxyethyl farnesyl side group.</text>
</comment>
<comment type="subcellular location">
    <subcellularLocation>
        <location evidence="1 14">Cell membrane</location>
        <topology evidence="1 14">Multi-pass membrane protein</topology>
    </subcellularLocation>
</comment>
<evidence type="ECO:0000256" key="11">
    <source>
        <dbReference type="ARBA" id="ARBA00040810"/>
    </source>
</evidence>